<dbReference type="EMBL" id="CP086322">
    <property type="protein sequence ID" value="UQA90584.1"/>
    <property type="molecule type" value="Genomic_DNA"/>
</dbReference>
<name>A0ABY4M139_9ACTN</name>
<dbReference type="RefSeq" id="WP_248861325.1">
    <property type="nucleotide sequence ID" value="NZ_CP086322.1"/>
</dbReference>
<protein>
    <submittedName>
        <fullName evidence="1">Uncharacterized protein</fullName>
    </submittedName>
</protein>
<evidence type="ECO:0000313" key="1">
    <source>
        <dbReference type="EMBL" id="UQA90584.1"/>
    </source>
</evidence>
<dbReference type="Proteomes" id="UP000830115">
    <property type="component" value="Chromosome"/>
</dbReference>
<proteinExistence type="predicted"/>
<gene>
    <name evidence="1" type="ORF">K9S39_00530</name>
</gene>
<organism evidence="1 2">
    <name type="scientific">Streptomyces halobius</name>
    <dbReference type="NCBI Taxonomy" id="2879846"/>
    <lineage>
        <taxon>Bacteria</taxon>
        <taxon>Bacillati</taxon>
        <taxon>Actinomycetota</taxon>
        <taxon>Actinomycetes</taxon>
        <taxon>Kitasatosporales</taxon>
        <taxon>Streptomycetaceae</taxon>
        <taxon>Streptomyces</taxon>
    </lineage>
</organism>
<evidence type="ECO:0000313" key="2">
    <source>
        <dbReference type="Proteomes" id="UP000830115"/>
    </source>
</evidence>
<accession>A0ABY4M139</accession>
<keyword evidence="2" id="KW-1185">Reference proteome</keyword>
<reference evidence="1" key="1">
    <citation type="submission" date="2021-10" db="EMBL/GenBank/DDBJ databases">
        <title>Streptomyces nigrumlapis sp.nov.,an antimicrobial producing actinobacterium isolated from Black Gobi rocks.</title>
        <authorList>
            <person name="Wen Y."/>
            <person name="Zhang W."/>
            <person name="Liu X.G."/>
        </authorList>
    </citation>
    <scope>NUCLEOTIDE SEQUENCE</scope>
    <source>
        <strain evidence="1">ST13-2-2</strain>
    </source>
</reference>
<sequence length="127" mass="14137">MPRNDPRKQAMQPKPRQIEWAVDQATTNNLNKHISRPKNWKNLGMDAYAYQPQSLFKLHTLTSGGRIPAQVMLGVTAQESNMWQASRVVVPGVTGNPLIGNFHGIQYAANGGSSRSTRRQVRGMPEV</sequence>